<keyword evidence="3" id="KW-0804">Transcription</keyword>
<comment type="caution">
    <text evidence="5">The sequence shown here is derived from an EMBL/GenBank/DDBJ whole genome shotgun (WGS) entry which is preliminary data.</text>
</comment>
<dbReference type="PROSITE" id="PS01124">
    <property type="entry name" value="HTH_ARAC_FAMILY_2"/>
    <property type="match status" value="1"/>
</dbReference>
<keyword evidence="1" id="KW-0805">Transcription regulation</keyword>
<feature type="domain" description="HTH araC/xylS-type" evidence="4">
    <location>
        <begin position="248"/>
        <end position="349"/>
    </location>
</feature>
<evidence type="ECO:0000256" key="2">
    <source>
        <dbReference type="ARBA" id="ARBA00023125"/>
    </source>
</evidence>
<keyword evidence="2" id="KW-0238">DNA-binding</keyword>
<dbReference type="Pfam" id="PF12833">
    <property type="entry name" value="HTH_18"/>
    <property type="match status" value="1"/>
</dbReference>
<proteinExistence type="predicted"/>
<dbReference type="SMART" id="SM00342">
    <property type="entry name" value="HTH_ARAC"/>
    <property type="match status" value="1"/>
</dbReference>
<sequence length="355" mass="38745">MSAEPPQTTVHPTNRSTSATIPPIILRHLTAVIGELGVDLGPALAHVGLDEAVLGSADLRVSYRQGSEVVRRTLRLTGDDHLGLRVGGRQHPTAWGLIGFALMAADTLGDAVRTGVRFQNLSGAMVVWSVGQGDAGFTLWADLPDPAVDPGVGAFLAQEAFASVVAVTRLVLGDEFRPRQVEFAFPAPPDTAPFADLFRCPVHFSAPRNGFVFPAAWVRTEMPARDPVTFSSTLELLDGQMASRRSRQDLLEVLEVSIAQSLPTVPSFAEQARKHAAGERTLRRRLAECGTTYEALADGVRRERVEQLLRQPDLTLTDIARRVGFSDVRVLRRAIRRWHDMTPLQLRGTVLDQEG</sequence>
<dbReference type="PANTHER" id="PTHR47894:SF1">
    <property type="entry name" value="HTH-TYPE TRANSCRIPTIONAL REGULATOR VQSM"/>
    <property type="match status" value="1"/>
</dbReference>
<dbReference type="EMBL" id="VSRL01000175">
    <property type="protein sequence ID" value="NKE61448.1"/>
    <property type="molecule type" value="Genomic_DNA"/>
</dbReference>
<dbReference type="InterPro" id="IPR018060">
    <property type="entry name" value="HTH_AraC"/>
</dbReference>
<gene>
    <name evidence="5" type="ORF">FXN61_33685</name>
</gene>
<dbReference type="InterPro" id="IPR009057">
    <property type="entry name" value="Homeodomain-like_sf"/>
</dbReference>
<evidence type="ECO:0000256" key="1">
    <source>
        <dbReference type="ARBA" id="ARBA00023015"/>
    </source>
</evidence>
<evidence type="ECO:0000259" key="4">
    <source>
        <dbReference type="PROSITE" id="PS01124"/>
    </source>
</evidence>
<evidence type="ECO:0000313" key="5">
    <source>
        <dbReference type="EMBL" id="NKE61448.1"/>
    </source>
</evidence>
<dbReference type="RefSeq" id="WP_167978094.1">
    <property type="nucleotide sequence ID" value="NZ_VSRL01000175.1"/>
</dbReference>
<reference evidence="5 6" key="1">
    <citation type="submission" date="2019-08" db="EMBL/GenBank/DDBJ databases">
        <title>Lentzea from Indian Himalayas.</title>
        <authorList>
            <person name="Mandal S."/>
            <person name="Mallick Gupta A."/>
            <person name="Maiti P.K."/>
            <person name="Sarkar J."/>
            <person name="Mandal S."/>
        </authorList>
    </citation>
    <scope>NUCLEOTIDE SEQUENCE [LARGE SCALE GENOMIC DNA]</scope>
    <source>
        <strain evidence="5 6">PSKA42</strain>
    </source>
</reference>
<dbReference type="Gene3D" id="1.10.10.60">
    <property type="entry name" value="Homeodomain-like"/>
    <property type="match status" value="1"/>
</dbReference>
<dbReference type="Pfam" id="PF12625">
    <property type="entry name" value="Arabinose_bd"/>
    <property type="match status" value="1"/>
</dbReference>
<evidence type="ECO:0000313" key="6">
    <source>
        <dbReference type="Proteomes" id="UP001515943"/>
    </source>
</evidence>
<accession>A0ABX1FR04</accession>
<dbReference type="SUPFAM" id="SSF46689">
    <property type="entry name" value="Homeodomain-like"/>
    <property type="match status" value="1"/>
</dbReference>
<keyword evidence="6" id="KW-1185">Reference proteome</keyword>
<dbReference type="PANTHER" id="PTHR47894">
    <property type="entry name" value="HTH-TYPE TRANSCRIPTIONAL REGULATOR GADX"/>
    <property type="match status" value="1"/>
</dbReference>
<organism evidence="5 6">
    <name type="scientific">Lentzea indica</name>
    <dbReference type="NCBI Taxonomy" id="2604800"/>
    <lineage>
        <taxon>Bacteria</taxon>
        <taxon>Bacillati</taxon>
        <taxon>Actinomycetota</taxon>
        <taxon>Actinomycetes</taxon>
        <taxon>Pseudonocardiales</taxon>
        <taxon>Pseudonocardiaceae</taxon>
        <taxon>Lentzea</taxon>
    </lineage>
</organism>
<protein>
    <submittedName>
        <fullName evidence="5">AraC family transcriptional regulator</fullName>
    </submittedName>
</protein>
<dbReference type="Proteomes" id="UP001515943">
    <property type="component" value="Unassembled WGS sequence"/>
</dbReference>
<evidence type="ECO:0000256" key="3">
    <source>
        <dbReference type="ARBA" id="ARBA00023163"/>
    </source>
</evidence>
<name>A0ABX1FR04_9PSEU</name>
<dbReference type="InterPro" id="IPR032687">
    <property type="entry name" value="AraC-type_N"/>
</dbReference>